<evidence type="ECO:0000259" key="1">
    <source>
        <dbReference type="Pfam" id="PF00535"/>
    </source>
</evidence>
<comment type="caution">
    <text evidence="2">The sequence shown here is derived from an EMBL/GenBank/DDBJ whole genome shotgun (WGS) entry which is preliminary data.</text>
</comment>
<dbReference type="InterPro" id="IPR001173">
    <property type="entry name" value="Glyco_trans_2-like"/>
</dbReference>
<dbReference type="AlphaFoldDB" id="A0A9D2LBE0"/>
<reference evidence="2" key="1">
    <citation type="journal article" date="2021" name="PeerJ">
        <title>Extensive microbial diversity within the chicken gut microbiome revealed by metagenomics and culture.</title>
        <authorList>
            <person name="Gilroy R."/>
            <person name="Ravi A."/>
            <person name="Getino M."/>
            <person name="Pursley I."/>
            <person name="Horton D.L."/>
            <person name="Alikhan N.F."/>
            <person name="Baker D."/>
            <person name="Gharbi K."/>
            <person name="Hall N."/>
            <person name="Watson M."/>
            <person name="Adriaenssens E.M."/>
            <person name="Foster-Nyarko E."/>
            <person name="Jarju S."/>
            <person name="Secka A."/>
            <person name="Antonio M."/>
            <person name="Oren A."/>
            <person name="Chaudhuri R.R."/>
            <person name="La Ragione R."/>
            <person name="Hildebrand F."/>
            <person name="Pallen M.J."/>
        </authorList>
    </citation>
    <scope>NUCLEOTIDE SEQUENCE</scope>
    <source>
        <strain evidence="2">ChiHjej13B12-24818</strain>
    </source>
</reference>
<accession>A0A9D2LBE0</accession>
<feature type="non-terminal residue" evidence="2">
    <location>
        <position position="151"/>
    </location>
</feature>
<evidence type="ECO:0000313" key="3">
    <source>
        <dbReference type="Proteomes" id="UP000823823"/>
    </source>
</evidence>
<evidence type="ECO:0000313" key="2">
    <source>
        <dbReference type="EMBL" id="HJB09378.1"/>
    </source>
</evidence>
<dbReference type="CDD" id="cd00761">
    <property type="entry name" value="Glyco_tranf_GTA_type"/>
    <property type="match status" value="1"/>
</dbReference>
<reference evidence="2" key="2">
    <citation type="submission" date="2021-04" db="EMBL/GenBank/DDBJ databases">
        <authorList>
            <person name="Gilroy R."/>
        </authorList>
    </citation>
    <scope>NUCLEOTIDE SEQUENCE</scope>
    <source>
        <strain evidence="2">ChiHjej13B12-24818</strain>
    </source>
</reference>
<sequence>MTSSADEDQPLVSMVIPVYNSLTYLSETLDSMLHQGLSENELEVILVNDGSDDGSERVVDEYAARYPNFRVIHQEQSGGPATPCNVGAYAARGRYFFLLGSDDVMTPNALRDLVTVAEREESDVVLGKLGSLGGRGTPKSVYKKTVYDADL</sequence>
<dbReference type="InterPro" id="IPR029044">
    <property type="entry name" value="Nucleotide-diphossugar_trans"/>
</dbReference>
<dbReference type="Proteomes" id="UP000823823">
    <property type="component" value="Unassembled WGS sequence"/>
</dbReference>
<dbReference type="Pfam" id="PF00535">
    <property type="entry name" value="Glycos_transf_2"/>
    <property type="match status" value="1"/>
</dbReference>
<dbReference type="PANTHER" id="PTHR22916:SF3">
    <property type="entry name" value="UDP-GLCNAC:BETAGAL BETA-1,3-N-ACETYLGLUCOSAMINYLTRANSFERASE-LIKE PROTEIN 1"/>
    <property type="match status" value="1"/>
</dbReference>
<dbReference type="EMBL" id="DWZH01000017">
    <property type="protein sequence ID" value="HJB09378.1"/>
    <property type="molecule type" value="Genomic_DNA"/>
</dbReference>
<dbReference type="SUPFAM" id="SSF53448">
    <property type="entry name" value="Nucleotide-diphospho-sugar transferases"/>
    <property type="match status" value="1"/>
</dbReference>
<protein>
    <submittedName>
        <fullName evidence="2">Glycosyltransferase</fullName>
    </submittedName>
</protein>
<name>A0A9D2LBE0_9MICO</name>
<dbReference type="GO" id="GO:0016758">
    <property type="term" value="F:hexosyltransferase activity"/>
    <property type="evidence" value="ECO:0007669"/>
    <property type="project" value="UniProtKB-ARBA"/>
</dbReference>
<dbReference type="PANTHER" id="PTHR22916">
    <property type="entry name" value="GLYCOSYLTRANSFERASE"/>
    <property type="match status" value="1"/>
</dbReference>
<feature type="domain" description="Glycosyltransferase 2-like" evidence="1">
    <location>
        <begin position="13"/>
        <end position="130"/>
    </location>
</feature>
<proteinExistence type="predicted"/>
<organism evidence="2 3">
    <name type="scientific">Candidatus Brachybacterium merdavium</name>
    <dbReference type="NCBI Taxonomy" id="2838513"/>
    <lineage>
        <taxon>Bacteria</taxon>
        <taxon>Bacillati</taxon>
        <taxon>Actinomycetota</taxon>
        <taxon>Actinomycetes</taxon>
        <taxon>Micrococcales</taxon>
        <taxon>Dermabacteraceae</taxon>
        <taxon>Brachybacterium</taxon>
    </lineage>
</organism>
<dbReference type="Gene3D" id="3.90.550.10">
    <property type="entry name" value="Spore Coat Polysaccharide Biosynthesis Protein SpsA, Chain A"/>
    <property type="match status" value="1"/>
</dbReference>
<gene>
    <name evidence="2" type="ORF">H9786_02425</name>
</gene>